<accession>A0ABQ5EB99</accession>
<dbReference type="PANTHER" id="PTHR11439:SF483">
    <property type="entry name" value="PEPTIDE SYNTHASE GLIP-LIKE, PUTATIVE (AFU_ORTHOLOGUE AFUA_3G12920)-RELATED"/>
    <property type="match status" value="1"/>
</dbReference>
<evidence type="ECO:0000313" key="3">
    <source>
        <dbReference type="Proteomes" id="UP001151760"/>
    </source>
</evidence>
<dbReference type="Proteomes" id="UP001151760">
    <property type="component" value="Unassembled WGS sequence"/>
</dbReference>
<feature type="domain" description="Reverse transcriptase Ty1/copia-type" evidence="1">
    <location>
        <begin position="51"/>
        <end position="102"/>
    </location>
</feature>
<gene>
    <name evidence="2" type="ORF">Tco_0974323</name>
</gene>
<keyword evidence="3" id="KW-1185">Reference proteome</keyword>
<reference evidence="2" key="2">
    <citation type="submission" date="2022-01" db="EMBL/GenBank/DDBJ databases">
        <authorList>
            <person name="Yamashiro T."/>
            <person name="Shiraishi A."/>
            <person name="Satake H."/>
            <person name="Nakayama K."/>
        </authorList>
    </citation>
    <scope>NUCLEOTIDE SEQUENCE</scope>
</reference>
<name>A0ABQ5EB99_9ASTR</name>
<proteinExistence type="predicted"/>
<comment type="caution">
    <text evidence="2">The sequence shown here is derived from an EMBL/GenBank/DDBJ whole genome shotgun (WGS) entry which is preliminary data.</text>
</comment>
<protein>
    <submittedName>
        <fullName evidence="2">Retrovirus-related pol polyprotein from transposon TNT 1-94</fullName>
    </submittedName>
</protein>
<dbReference type="InterPro" id="IPR013103">
    <property type="entry name" value="RVT_2"/>
</dbReference>
<dbReference type="PANTHER" id="PTHR11439">
    <property type="entry name" value="GAG-POL-RELATED RETROTRANSPOSON"/>
    <property type="match status" value="1"/>
</dbReference>
<evidence type="ECO:0000313" key="2">
    <source>
        <dbReference type="EMBL" id="GJT48166.1"/>
    </source>
</evidence>
<reference evidence="2" key="1">
    <citation type="journal article" date="2022" name="Int. J. Mol. Sci.">
        <title>Draft Genome of Tanacetum Coccineum: Genomic Comparison of Closely Related Tanacetum-Family Plants.</title>
        <authorList>
            <person name="Yamashiro T."/>
            <person name="Shiraishi A."/>
            <person name="Nakayama K."/>
            <person name="Satake H."/>
        </authorList>
    </citation>
    <scope>NUCLEOTIDE SEQUENCE</scope>
</reference>
<evidence type="ECO:0000259" key="1">
    <source>
        <dbReference type="Pfam" id="PF07727"/>
    </source>
</evidence>
<sequence>MFDEYFCPPPCVDPLVPEIVAPVLDVLTGSPSSTSVVQDAPSLKLVPRLDHVIIITLKWIYKVKLDELGGVLENKARLVARGYRQEEGIDFEESFSPVARLSRPSAFIDNLLLTMEHDSRPDLVFVVCMCARCQAKPTKKHLHDVKRIFRYLRGTINMGLWYSKDSCIALTTFADVDHADAITTDGLWPSLYSTYTFYCRIIKVPLLYAATTSKTPDPSILTSDITSSRSKIMYPQEIQQVTARDEKWVSSTERVKMIPTNVRLETIVHQKEETFHVIIDVIMNSTCFKAFTISAEVPEIFMQSSSTLSKG</sequence>
<dbReference type="EMBL" id="BQNB010016131">
    <property type="protein sequence ID" value="GJT48166.1"/>
    <property type="molecule type" value="Genomic_DNA"/>
</dbReference>
<dbReference type="Pfam" id="PF07727">
    <property type="entry name" value="RVT_2"/>
    <property type="match status" value="1"/>
</dbReference>
<organism evidence="2 3">
    <name type="scientific">Tanacetum coccineum</name>
    <dbReference type="NCBI Taxonomy" id="301880"/>
    <lineage>
        <taxon>Eukaryota</taxon>
        <taxon>Viridiplantae</taxon>
        <taxon>Streptophyta</taxon>
        <taxon>Embryophyta</taxon>
        <taxon>Tracheophyta</taxon>
        <taxon>Spermatophyta</taxon>
        <taxon>Magnoliopsida</taxon>
        <taxon>eudicotyledons</taxon>
        <taxon>Gunneridae</taxon>
        <taxon>Pentapetalae</taxon>
        <taxon>asterids</taxon>
        <taxon>campanulids</taxon>
        <taxon>Asterales</taxon>
        <taxon>Asteraceae</taxon>
        <taxon>Asteroideae</taxon>
        <taxon>Anthemideae</taxon>
        <taxon>Anthemidinae</taxon>
        <taxon>Tanacetum</taxon>
    </lineage>
</organism>